<feature type="region of interest" description="Disordered" evidence="1">
    <location>
        <begin position="1"/>
        <end position="26"/>
    </location>
</feature>
<evidence type="ECO:0000313" key="3">
    <source>
        <dbReference type="Proteomes" id="UP001589646"/>
    </source>
</evidence>
<organism evidence="2 3">
    <name type="scientific">Nonomuraea roseola</name>
    <dbReference type="NCBI Taxonomy" id="46179"/>
    <lineage>
        <taxon>Bacteria</taxon>
        <taxon>Bacillati</taxon>
        <taxon>Actinomycetota</taxon>
        <taxon>Actinomycetes</taxon>
        <taxon>Streptosporangiales</taxon>
        <taxon>Streptosporangiaceae</taxon>
        <taxon>Nonomuraea</taxon>
    </lineage>
</organism>
<dbReference type="EMBL" id="JBHMCE010000002">
    <property type="protein sequence ID" value="MFB9525942.1"/>
    <property type="molecule type" value="Genomic_DNA"/>
</dbReference>
<reference evidence="2 3" key="1">
    <citation type="submission" date="2024-09" db="EMBL/GenBank/DDBJ databases">
        <authorList>
            <person name="Sun Q."/>
            <person name="Mori K."/>
        </authorList>
    </citation>
    <scope>NUCLEOTIDE SEQUENCE [LARGE SCALE GENOMIC DNA]</scope>
    <source>
        <strain evidence="2 3">JCM 3323</strain>
    </source>
</reference>
<dbReference type="Proteomes" id="UP001589646">
    <property type="component" value="Unassembled WGS sequence"/>
</dbReference>
<protein>
    <submittedName>
        <fullName evidence="2">Uncharacterized protein</fullName>
    </submittedName>
</protein>
<gene>
    <name evidence="2" type="ORF">ACFFRN_04855</name>
</gene>
<sequence length="82" mass="8806">MVDLGNGVVRSPVGAKPYEDGRKSASKMGSSAALRLAWTTRSAMVGMLAKLAACFGNHHLHLGRLELAGLRRGANLRQEHRP</sequence>
<proteinExistence type="predicted"/>
<dbReference type="RefSeq" id="WP_346122631.1">
    <property type="nucleotide sequence ID" value="NZ_BAAAXC010000014.1"/>
</dbReference>
<comment type="caution">
    <text evidence="2">The sequence shown here is derived from an EMBL/GenBank/DDBJ whole genome shotgun (WGS) entry which is preliminary data.</text>
</comment>
<name>A0ABV5PRW3_9ACTN</name>
<evidence type="ECO:0000313" key="2">
    <source>
        <dbReference type="EMBL" id="MFB9525942.1"/>
    </source>
</evidence>
<keyword evidence="3" id="KW-1185">Reference proteome</keyword>
<accession>A0ABV5PRW3</accession>
<evidence type="ECO:0000256" key="1">
    <source>
        <dbReference type="SAM" id="MobiDB-lite"/>
    </source>
</evidence>